<evidence type="ECO:0000256" key="1">
    <source>
        <dbReference type="ARBA" id="ARBA00004370"/>
    </source>
</evidence>
<dbReference type="PANTHER" id="PTHR22888:SF9">
    <property type="entry name" value="CYTOCHROME C OXIDASE SUBUNIT 2"/>
    <property type="match status" value="1"/>
</dbReference>
<keyword evidence="5" id="KW-0249">Electron transport</keyword>
<dbReference type="AlphaFoldDB" id="A0A381SM22"/>
<accession>A0A381SM22</accession>
<dbReference type="InterPro" id="IPR001505">
    <property type="entry name" value="Copper_CuA"/>
</dbReference>
<evidence type="ECO:0000256" key="6">
    <source>
        <dbReference type="ARBA" id="ARBA00023008"/>
    </source>
</evidence>
<gene>
    <name evidence="10" type="ORF">METZ01_LOCUS56251</name>
</gene>
<dbReference type="PROSITE" id="PS00078">
    <property type="entry name" value="COX2"/>
    <property type="match status" value="1"/>
</dbReference>
<keyword evidence="8" id="KW-1133">Transmembrane helix</keyword>
<keyword evidence="6" id="KW-0186">Copper</keyword>
<keyword evidence="3" id="KW-0813">Transport</keyword>
<dbReference type="InterPro" id="IPR008972">
    <property type="entry name" value="Cupredoxin"/>
</dbReference>
<keyword evidence="4" id="KW-0479">Metal-binding</keyword>
<feature type="transmembrane region" description="Helical" evidence="8">
    <location>
        <begin position="6"/>
        <end position="26"/>
    </location>
</feature>
<dbReference type="GO" id="GO:0016020">
    <property type="term" value="C:membrane"/>
    <property type="evidence" value="ECO:0007669"/>
    <property type="project" value="UniProtKB-SubCell"/>
</dbReference>
<reference evidence="10" key="1">
    <citation type="submission" date="2018-05" db="EMBL/GenBank/DDBJ databases">
        <authorList>
            <person name="Lanie J.A."/>
            <person name="Ng W.-L."/>
            <person name="Kazmierczak K.M."/>
            <person name="Andrzejewski T.M."/>
            <person name="Davidsen T.M."/>
            <person name="Wayne K.J."/>
            <person name="Tettelin H."/>
            <person name="Glass J.I."/>
            <person name="Rusch D."/>
            <person name="Podicherti R."/>
            <person name="Tsui H.-C.T."/>
            <person name="Winkler M.E."/>
        </authorList>
    </citation>
    <scope>NUCLEOTIDE SEQUENCE</scope>
</reference>
<name>A0A381SM22_9ZZZZ</name>
<evidence type="ECO:0000256" key="7">
    <source>
        <dbReference type="ARBA" id="ARBA00023136"/>
    </source>
</evidence>
<keyword evidence="8" id="KW-0812">Transmembrane</keyword>
<dbReference type="GO" id="GO:0042773">
    <property type="term" value="P:ATP synthesis coupled electron transport"/>
    <property type="evidence" value="ECO:0007669"/>
    <property type="project" value="TreeGrafter"/>
</dbReference>
<comment type="similarity">
    <text evidence="2">Belongs to the cytochrome c oxidase subunit 2 family.</text>
</comment>
<evidence type="ECO:0000256" key="3">
    <source>
        <dbReference type="ARBA" id="ARBA00022448"/>
    </source>
</evidence>
<evidence type="ECO:0000256" key="5">
    <source>
        <dbReference type="ARBA" id="ARBA00022982"/>
    </source>
</evidence>
<dbReference type="SUPFAM" id="SSF49503">
    <property type="entry name" value="Cupredoxins"/>
    <property type="match status" value="1"/>
</dbReference>
<dbReference type="InterPro" id="IPR045187">
    <property type="entry name" value="CcO_II"/>
</dbReference>
<dbReference type="Pfam" id="PF00116">
    <property type="entry name" value="COX2"/>
    <property type="match status" value="1"/>
</dbReference>
<dbReference type="GO" id="GO:0005507">
    <property type="term" value="F:copper ion binding"/>
    <property type="evidence" value="ECO:0007669"/>
    <property type="project" value="InterPro"/>
</dbReference>
<organism evidence="10">
    <name type="scientific">marine metagenome</name>
    <dbReference type="NCBI Taxonomy" id="408172"/>
    <lineage>
        <taxon>unclassified sequences</taxon>
        <taxon>metagenomes</taxon>
        <taxon>ecological metagenomes</taxon>
    </lineage>
</organism>
<feature type="transmembrane region" description="Helical" evidence="8">
    <location>
        <begin position="47"/>
        <end position="64"/>
    </location>
</feature>
<comment type="subcellular location">
    <subcellularLocation>
        <location evidence="1">Membrane</location>
    </subcellularLocation>
</comment>
<evidence type="ECO:0000313" key="10">
    <source>
        <dbReference type="EMBL" id="SVA03397.1"/>
    </source>
</evidence>
<evidence type="ECO:0000256" key="4">
    <source>
        <dbReference type="ARBA" id="ARBA00022723"/>
    </source>
</evidence>
<dbReference type="Gene3D" id="2.60.40.420">
    <property type="entry name" value="Cupredoxins - blue copper proteins"/>
    <property type="match status" value="1"/>
</dbReference>
<feature type="domain" description="Cytochrome oxidase subunit II copper A binding" evidence="9">
    <location>
        <begin position="79"/>
        <end position="180"/>
    </location>
</feature>
<dbReference type="EMBL" id="UINC01003105">
    <property type="protein sequence ID" value="SVA03397.1"/>
    <property type="molecule type" value="Genomic_DNA"/>
</dbReference>
<evidence type="ECO:0000259" key="9">
    <source>
        <dbReference type="PROSITE" id="PS50857"/>
    </source>
</evidence>
<proteinExistence type="inferred from homology"/>
<evidence type="ECO:0000256" key="8">
    <source>
        <dbReference type="SAM" id="Phobius"/>
    </source>
</evidence>
<keyword evidence="7 8" id="KW-0472">Membrane</keyword>
<evidence type="ECO:0000256" key="2">
    <source>
        <dbReference type="ARBA" id="ARBA00007866"/>
    </source>
</evidence>
<protein>
    <recommendedName>
        <fullName evidence="9">Cytochrome oxidase subunit II copper A binding domain-containing protein</fullName>
    </recommendedName>
</protein>
<dbReference type="PROSITE" id="PS50857">
    <property type="entry name" value="COX2_CUA"/>
    <property type="match status" value="1"/>
</dbReference>
<dbReference type="GO" id="GO:0004129">
    <property type="term" value="F:cytochrome-c oxidase activity"/>
    <property type="evidence" value="ECO:0007669"/>
    <property type="project" value="InterPro"/>
</dbReference>
<sequence length="180" mass="19769">MDGMLIFWILIVLGALWTVIWLKVLGSKGDVVPYTDIAPKVSGLRKQLTYSLMVVGIVAIALAWQSMPYAGFRTGVLGEPQQTIPVTGHQWYWTFGEENNPVAPEIAVGVPVAFDVTSADVNHGFAIYSPDGRIVTQTQSMPGYTNRLIYSFSESGTYTIRCLELCGVPHDVMTTQLVVK</sequence>
<dbReference type="InterPro" id="IPR002429">
    <property type="entry name" value="CcO_II-like_C"/>
</dbReference>
<dbReference type="PANTHER" id="PTHR22888">
    <property type="entry name" value="CYTOCHROME C OXIDASE, SUBUNIT II"/>
    <property type="match status" value="1"/>
</dbReference>